<evidence type="ECO:0000313" key="5">
    <source>
        <dbReference type="Proteomes" id="UP001174677"/>
    </source>
</evidence>
<evidence type="ECO:0000256" key="2">
    <source>
        <dbReference type="ARBA" id="ARBA00023315"/>
    </source>
</evidence>
<evidence type="ECO:0000256" key="1">
    <source>
        <dbReference type="ARBA" id="ARBA00022679"/>
    </source>
</evidence>
<evidence type="ECO:0000256" key="3">
    <source>
        <dbReference type="SAM" id="MobiDB-lite"/>
    </source>
</evidence>
<accession>A0ABQ9L1H5</accession>
<dbReference type="Pfam" id="PF02458">
    <property type="entry name" value="Transferase"/>
    <property type="match status" value="1"/>
</dbReference>
<proteinExistence type="predicted"/>
<gene>
    <name evidence="4" type="ORF">P3X46_024129</name>
</gene>
<dbReference type="Gene3D" id="3.30.559.10">
    <property type="entry name" value="Chloramphenicol acetyltransferase-like domain"/>
    <property type="match status" value="2"/>
</dbReference>
<dbReference type="Proteomes" id="UP001174677">
    <property type="component" value="Chromosome 14"/>
</dbReference>
<sequence length="465" mass="52158">MAKSSSFKVLEHGKVSPPPNSAPPTTLPLTFLDIPWLFFSPSQPLFFYEYHHSASHFLSSTLPNLKHSLSLALKHFFPFLGNLVLYSYECNYKPKIVYSAGDSVSFSVGESSGDFRNFTSNHARDVHEFYPLVPELATSCVATGKEGFIPLLAVRVTIFPHMGICIGFSFHHVAADGRTFNNFIKEWASLSANSCFLINSFPSFDRSVIKDPYGLEEIFLKELWKRKSSREMVIGTETHVDLSNMVRATFVVSSLDMERIKKRIISKCKEKGQPMPIHLSPYVLACSFIWVCLVKVQNQIDQNYYSEEDPNYFGFIAGGLTRLDYPVSATYFGNCVGFGRSTAIRGELKGEDGIIVAANVIGNKIKKLDKEILCGAERWILDWEVLFGSEVHLMISGSPKLNLYETDFGWGRPKKIEDISIDRSRAISLAESRDVEGGIEVGLALPKSQMEAFTSFFIEGLKILQ</sequence>
<protein>
    <recommendedName>
        <fullName evidence="6">Anthocyanin 5-aromatic acyltransferase</fullName>
    </recommendedName>
</protein>
<organism evidence="4 5">
    <name type="scientific">Hevea brasiliensis</name>
    <name type="common">Para rubber tree</name>
    <name type="synonym">Siphonia brasiliensis</name>
    <dbReference type="NCBI Taxonomy" id="3981"/>
    <lineage>
        <taxon>Eukaryota</taxon>
        <taxon>Viridiplantae</taxon>
        <taxon>Streptophyta</taxon>
        <taxon>Embryophyta</taxon>
        <taxon>Tracheophyta</taxon>
        <taxon>Spermatophyta</taxon>
        <taxon>Magnoliopsida</taxon>
        <taxon>eudicotyledons</taxon>
        <taxon>Gunneridae</taxon>
        <taxon>Pentapetalae</taxon>
        <taxon>rosids</taxon>
        <taxon>fabids</taxon>
        <taxon>Malpighiales</taxon>
        <taxon>Euphorbiaceae</taxon>
        <taxon>Crotonoideae</taxon>
        <taxon>Micrandreae</taxon>
        <taxon>Hevea</taxon>
    </lineage>
</organism>
<keyword evidence="5" id="KW-1185">Reference proteome</keyword>
<dbReference type="InterPro" id="IPR051504">
    <property type="entry name" value="Plant_metabolite_acyltrans"/>
</dbReference>
<name>A0ABQ9L1H5_HEVBR</name>
<keyword evidence="2" id="KW-0012">Acyltransferase</keyword>
<evidence type="ECO:0000313" key="4">
    <source>
        <dbReference type="EMBL" id="KAJ9158559.1"/>
    </source>
</evidence>
<evidence type="ECO:0008006" key="6">
    <source>
        <dbReference type="Google" id="ProtNLM"/>
    </source>
</evidence>
<dbReference type="EMBL" id="JARPOI010000014">
    <property type="protein sequence ID" value="KAJ9158559.1"/>
    <property type="molecule type" value="Genomic_DNA"/>
</dbReference>
<comment type="caution">
    <text evidence="4">The sequence shown here is derived from an EMBL/GenBank/DDBJ whole genome shotgun (WGS) entry which is preliminary data.</text>
</comment>
<feature type="region of interest" description="Disordered" evidence="3">
    <location>
        <begin position="1"/>
        <end position="21"/>
    </location>
</feature>
<dbReference type="InterPro" id="IPR023213">
    <property type="entry name" value="CAT-like_dom_sf"/>
</dbReference>
<keyword evidence="1" id="KW-0808">Transferase</keyword>
<reference evidence="4" key="1">
    <citation type="journal article" date="2023" name="Plant Biotechnol. J.">
        <title>Chromosome-level wild Hevea brasiliensis genome provides new tools for genomic-assisted breeding and valuable loci to elevate rubber yield.</title>
        <authorList>
            <person name="Cheng H."/>
            <person name="Song X."/>
            <person name="Hu Y."/>
            <person name="Wu T."/>
            <person name="Yang Q."/>
            <person name="An Z."/>
            <person name="Feng S."/>
            <person name="Deng Z."/>
            <person name="Wu W."/>
            <person name="Zeng X."/>
            <person name="Tu M."/>
            <person name="Wang X."/>
            <person name="Huang H."/>
        </authorList>
    </citation>
    <scope>NUCLEOTIDE SEQUENCE</scope>
    <source>
        <strain evidence="4">MT/VB/25A 57/8</strain>
    </source>
</reference>
<dbReference type="PANTHER" id="PTHR31625">
    <property type="match status" value="1"/>
</dbReference>